<accession>A0A093T352</accession>
<keyword evidence="1" id="KW-1133">Transmembrane helix</keyword>
<evidence type="ECO:0000313" key="3">
    <source>
        <dbReference type="EMBL" id="KFX22272.1"/>
    </source>
</evidence>
<keyword evidence="1" id="KW-0812">Transmembrane</keyword>
<dbReference type="Proteomes" id="UP000032874">
    <property type="component" value="Unassembled WGS sequence"/>
</dbReference>
<dbReference type="EMBL" id="JQHL01000001">
    <property type="protein sequence ID" value="KFX22272.1"/>
    <property type="molecule type" value="Genomic_DNA"/>
</dbReference>
<dbReference type="AlphaFoldDB" id="A0A093T352"/>
<evidence type="ECO:0000313" key="4">
    <source>
        <dbReference type="Proteomes" id="UP000032869"/>
    </source>
</evidence>
<evidence type="ECO:0000256" key="1">
    <source>
        <dbReference type="SAM" id="Phobius"/>
    </source>
</evidence>
<dbReference type="STRING" id="55207.KP22_04875"/>
<name>A0A093T352_9GAMM</name>
<dbReference type="eggNOG" id="ENOG5031I2J">
    <property type="taxonomic scope" value="Bacteria"/>
</dbReference>
<evidence type="ECO:0000313" key="5">
    <source>
        <dbReference type="Proteomes" id="UP000032874"/>
    </source>
</evidence>
<reference evidence="4 5" key="1">
    <citation type="submission" date="2014-08" db="EMBL/GenBank/DDBJ databases">
        <title>Genome sequences of NCPPB Pectobacterium isolates.</title>
        <authorList>
            <person name="Glover R.H."/>
            <person name="Sapp M."/>
            <person name="Elphinstone J."/>
        </authorList>
    </citation>
    <scope>NUCLEOTIDE SEQUENCE [LARGE SCALE GENOMIC DNA]</scope>
    <source>
        <strain evidence="3 4">NCPPB 2793</strain>
        <strain evidence="2 5">NCPPB 2795</strain>
    </source>
</reference>
<keyword evidence="4" id="KW-1185">Reference proteome</keyword>
<evidence type="ECO:0000313" key="2">
    <source>
        <dbReference type="EMBL" id="KFX07423.1"/>
    </source>
</evidence>
<sequence length="63" mass="7315">MLLFPSHKINVALLPIVILFAIGDAFYGLALFLIWINSMKFNWLLINDSVQFGRKIFKRCDLD</sequence>
<dbReference type="EMBL" id="JQHM01000001">
    <property type="protein sequence ID" value="KFX07423.1"/>
    <property type="molecule type" value="Genomic_DNA"/>
</dbReference>
<comment type="caution">
    <text evidence="2">The sequence shown here is derived from an EMBL/GenBank/DDBJ whole genome shotgun (WGS) entry which is preliminary data.</text>
</comment>
<proteinExistence type="predicted"/>
<gene>
    <name evidence="3" type="ORF">JV35_03660</name>
    <name evidence="2" type="ORF">KP22_04875</name>
</gene>
<dbReference type="Proteomes" id="UP000032869">
    <property type="component" value="Unassembled WGS sequence"/>
</dbReference>
<organism evidence="2 5">
    <name type="scientific">Pectobacterium betavasculorum</name>
    <dbReference type="NCBI Taxonomy" id="55207"/>
    <lineage>
        <taxon>Bacteria</taxon>
        <taxon>Pseudomonadati</taxon>
        <taxon>Pseudomonadota</taxon>
        <taxon>Gammaproteobacteria</taxon>
        <taxon>Enterobacterales</taxon>
        <taxon>Pectobacteriaceae</taxon>
        <taxon>Pectobacterium</taxon>
    </lineage>
</organism>
<protein>
    <submittedName>
        <fullName evidence="2">Uncharacterized protein</fullName>
    </submittedName>
</protein>
<keyword evidence="1" id="KW-0472">Membrane</keyword>
<feature type="transmembrane region" description="Helical" evidence="1">
    <location>
        <begin position="12"/>
        <end position="36"/>
    </location>
</feature>